<dbReference type="EMBL" id="DXDC01000010">
    <property type="protein sequence ID" value="HIY64737.1"/>
    <property type="molecule type" value="Genomic_DNA"/>
</dbReference>
<keyword evidence="9" id="KW-0812">Transmembrane</keyword>
<dbReference type="Gene3D" id="3.30.565.10">
    <property type="entry name" value="Histidine kinase-like ATPase, C-terminal domain"/>
    <property type="match status" value="1"/>
</dbReference>
<feature type="transmembrane region" description="Helical" evidence="9">
    <location>
        <begin position="74"/>
        <end position="91"/>
    </location>
</feature>
<feature type="transmembrane region" description="Helical" evidence="9">
    <location>
        <begin position="126"/>
        <end position="144"/>
    </location>
</feature>
<evidence type="ECO:0000313" key="11">
    <source>
        <dbReference type="EMBL" id="HIY64737.1"/>
    </source>
</evidence>
<dbReference type="InterPro" id="IPR003594">
    <property type="entry name" value="HATPase_dom"/>
</dbReference>
<keyword evidence="9" id="KW-0472">Membrane</keyword>
<keyword evidence="8" id="KW-0902">Two-component regulatory system</keyword>
<accession>A0A9D1YTC2</accession>
<dbReference type="Pfam" id="PF07730">
    <property type="entry name" value="HisKA_3"/>
    <property type="match status" value="1"/>
</dbReference>
<feature type="transmembrane region" description="Helical" evidence="9">
    <location>
        <begin position="150"/>
        <end position="169"/>
    </location>
</feature>
<dbReference type="Gene3D" id="1.20.5.1930">
    <property type="match status" value="1"/>
</dbReference>
<evidence type="ECO:0000313" key="12">
    <source>
        <dbReference type="Proteomes" id="UP000824005"/>
    </source>
</evidence>
<evidence type="ECO:0000256" key="8">
    <source>
        <dbReference type="ARBA" id="ARBA00023012"/>
    </source>
</evidence>
<feature type="domain" description="Histidine kinase/HSP90-like ATPase" evidence="10">
    <location>
        <begin position="300"/>
        <end position="392"/>
    </location>
</feature>
<keyword evidence="9" id="KW-1133">Transmembrane helix</keyword>
<keyword evidence="6" id="KW-0418">Kinase</keyword>
<proteinExistence type="predicted"/>
<dbReference type="PANTHER" id="PTHR24421:SF10">
    <property type="entry name" value="NITRATE_NITRITE SENSOR PROTEIN NARQ"/>
    <property type="match status" value="1"/>
</dbReference>
<comment type="catalytic activity">
    <reaction evidence="1">
        <text>ATP + protein L-histidine = ADP + protein N-phospho-L-histidine.</text>
        <dbReference type="EC" id="2.7.13.3"/>
    </reaction>
</comment>
<dbReference type="GO" id="GO:0005524">
    <property type="term" value="F:ATP binding"/>
    <property type="evidence" value="ECO:0007669"/>
    <property type="project" value="UniProtKB-KW"/>
</dbReference>
<protein>
    <recommendedName>
        <fullName evidence="2">histidine kinase</fullName>
        <ecNumber evidence="2">2.7.13.3</ecNumber>
    </recommendedName>
</protein>
<dbReference type="EC" id="2.7.13.3" evidence="2"/>
<dbReference type="SUPFAM" id="SSF55874">
    <property type="entry name" value="ATPase domain of HSP90 chaperone/DNA topoisomerase II/histidine kinase"/>
    <property type="match status" value="1"/>
</dbReference>
<dbReference type="GO" id="GO:0000155">
    <property type="term" value="F:phosphorelay sensor kinase activity"/>
    <property type="evidence" value="ECO:0007669"/>
    <property type="project" value="InterPro"/>
</dbReference>
<name>A0A9D1YTC2_9MICO</name>
<evidence type="ECO:0000256" key="1">
    <source>
        <dbReference type="ARBA" id="ARBA00000085"/>
    </source>
</evidence>
<keyword evidence="7" id="KW-0067">ATP-binding</keyword>
<feature type="transmembrane region" description="Helical" evidence="9">
    <location>
        <begin position="50"/>
        <end position="69"/>
    </location>
</feature>
<feature type="transmembrane region" description="Helical" evidence="9">
    <location>
        <begin position="12"/>
        <end position="38"/>
    </location>
</feature>
<organism evidence="11 12">
    <name type="scientific">Candidatus Agrococcus pullicola</name>
    <dbReference type="NCBI Taxonomy" id="2838429"/>
    <lineage>
        <taxon>Bacteria</taxon>
        <taxon>Bacillati</taxon>
        <taxon>Actinomycetota</taxon>
        <taxon>Actinomycetes</taxon>
        <taxon>Micrococcales</taxon>
        <taxon>Microbacteriaceae</taxon>
        <taxon>Agrococcus</taxon>
    </lineage>
</organism>
<dbReference type="AlphaFoldDB" id="A0A9D1YTC2"/>
<sequence length="394" mass="41752">MVAKEQHAARAPGSVISSILVAASLIAVIAFPLTLVTLHQASPDPLGSRTSILVIALTALLHCTSFLAYRLPRIAFAIGSALMLTLAFIQVQGVGSSAMLPSSIAYLVLVWALANGDDKLTSRGALAVGIAGAGVITFAEIARGTAGDPLLWLVQAGTLVVGVVAAWALGSLAKQRRISAEQLRHEQTRIALARERSRIGRDLHDVVSHSLTVMIAQAEAARVLTKRDEADAALERVAETGRSAMQGLRGMLRVLDRAEFEPLDPTPGIAGLPGLIEGAGSSEHTIRFRTVGRERPVSPDASVAAFRLVQEAITNAIRHNAPPIEITVEVHWTERSVEVTVADNGGQGHHEPSEGTGTGLIGMRERVEGANGELEIFRGEGWRIRAVLPAERVS</sequence>
<evidence type="ECO:0000256" key="2">
    <source>
        <dbReference type="ARBA" id="ARBA00012438"/>
    </source>
</evidence>
<evidence type="ECO:0000259" key="10">
    <source>
        <dbReference type="SMART" id="SM00387"/>
    </source>
</evidence>
<keyword evidence="5" id="KW-0547">Nucleotide-binding</keyword>
<dbReference type="Pfam" id="PF02518">
    <property type="entry name" value="HATPase_c"/>
    <property type="match status" value="1"/>
</dbReference>
<evidence type="ECO:0000256" key="5">
    <source>
        <dbReference type="ARBA" id="ARBA00022741"/>
    </source>
</evidence>
<evidence type="ECO:0000256" key="3">
    <source>
        <dbReference type="ARBA" id="ARBA00022553"/>
    </source>
</evidence>
<dbReference type="PANTHER" id="PTHR24421">
    <property type="entry name" value="NITRATE/NITRITE SENSOR PROTEIN NARX-RELATED"/>
    <property type="match status" value="1"/>
</dbReference>
<dbReference type="InterPro" id="IPR011712">
    <property type="entry name" value="Sig_transdc_His_kin_sub3_dim/P"/>
</dbReference>
<gene>
    <name evidence="11" type="ORF">H9830_00495</name>
</gene>
<evidence type="ECO:0000256" key="9">
    <source>
        <dbReference type="SAM" id="Phobius"/>
    </source>
</evidence>
<comment type="caution">
    <text evidence="11">The sequence shown here is derived from an EMBL/GenBank/DDBJ whole genome shotgun (WGS) entry which is preliminary data.</text>
</comment>
<evidence type="ECO:0000256" key="4">
    <source>
        <dbReference type="ARBA" id="ARBA00022679"/>
    </source>
</evidence>
<keyword evidence="3" id="KW-0597">Phosphoprotein</keyword>
<feature type="transmembrane region" description="Helical" evidence="9">
    <location>
        <begin position="97"/>
        <end position="114"/>
    </location>
</feature>
<dbReference type="Pfam" id="PF23539">
    <property type="entry name" value="DUF7134"/>
    <property type="match status" value="1"/>
</dbReference>
<keyword evidence="4" id="KW-0808">Transferase</keyword>
<dbReference type="InterPro" id="IPR050482">
    <property type="entry name" value="Sensor_HK_TwoCompSys"/>
</dbReference>
<reference evidence="11" key="1">
    <citation type="journal article" date="2021" name="PeerJ">
        <title>Extensive microbial diversity within the chicken gut microbiome revealed by metagenomics and culture.</title>
        <authorList>
            <person name="Gilroy R."/>
            <person name="Ravi A."/>
            <person name="Getino M."/>
            <person name="Pursley I."/>
            <person name="Horton D.L."/>
            <person name="Alikhan N.F."/>
            <person name="Baker D."/>
            <person name="Gharbi K."/>
            <person name="Hall N."/>
            <person name="Watson M."/>
            <person name="Adriaenssens E.M."/>
            <person name="Foster-Nyarko E."/>
            <person name="Jarju S."/>
            <person name="Secka A."/>
            <person name="Antonio M."/>
            <person name="Oren A."/>
            <person name="Chaudhuri R.R."/>
            <person name="La Ragione R."/>
            <person name="Hildebrand F."/>
            <person name="Pallen M.J."/>
        </authorList>
    </citation>
    <scope>NUCLEOTIDE SEQUENCE</scope>
    <source>
        <strain evidence="11">ChiGjej1B1-98</strain>
    </source>
</reference>
<dbReference type="CDD" id="cd16917">
    <property type="entry name" value="HATPase_UhpB-NarQ-NarX-like"/>
    <property type="match status" value="1"/>
</dbReference>
<dbReference type="GO" id="GO:0016020">
    <property type="term" value="C:membrane"/>
    <property type="evidence" value="ECO:0007669"/>
    <property type="project" value="InterPro"/>
</dbReference>
<dbReference type="Proteomes" id="UP000824005">
    <property type="component" value="Unassembled WGS sequence"/>
</dbReference>
<dbReference type="SMART" id="SM00387">
    <property type="entry name" value="HATPase_c"/>
    <property type="match status" value="1"/>
</dbReference>
<dbReference type="GO" id="GO:0046983">
    <property type="term" value="F:protein dimerization activity"/>
    <property type="evidence" value="ECO:0007669"/>
    <property type="project" value="InterPro"/>
</dbReference>
<dbReference type="InterPro" id="IPR036890">
    <property type="entry name" value="HATPase_C_sf"/>
</dbReference>
<evidence type="ECO:0000256" key="7">
    <source>
        <dbReference type="ARBA" id="ARBA00022840"/>
    </source>
</evidence>
<dbReference type="InterPro" id="IPR055558">
    <property type="entry name" value="DUF7134"/>
</dbReference>
<reference evidence="11" key="2">
    <citation type="submission" date="2021-04" db="EMBL/GenBank/DDBJ databases">
        <authorList>
            <person name="Gilroy R."/>
        </authorList>
    </citation>
    <scope>NUCLEOTIDE SEQUENCE</scope>
    <source>
        <strain evidence="11">ChiGjej1B1-98</strain>
    </source>
</reference>
<evidence type="ECO:0000256" key="6">
    <source>
        <dbReference type="ARBA" id="ARBA00022777"/>
    </source>
</evidence>